<evidence type="ECO:0000256" key="1">
    <source>
        <dbReference type="SAM" id="MobiDB-lite"/>
    </source>
</evidence>
<comment type="caution">
    <text evidence="2">The sequence shown here is derived from an EMBL/GenBank/DDBJ whole genome shotgun (WGS) entry which is preliminary data.</text>
</comment>
<gene>
    <name evidence="2" type="ORF">DV515_00004855</name>
</gene>
<evidence type="ECO:0000313" key="2">
    <source>
        <dbReference type="EMBL" id="RLW05842.1"/>
    </source>
</evidence>
<organism evidence="2 3">
    <name type="scientific">Chloebia gouldiae</name>
    <name type="common">Gouldian finch</name>
    <name type="synonym">Erythrura gouldiae</name>
    <dbReference type="NCBI Taxonomy" id="44316"/>
    <lineage>
        <taxon>Eukaryota</taxon>
        <taxon>Metazoa</taxon>
        <taxon>Chordata</taxon>
        <taxon>Craniata</taxon>
        <taxon>Vertebrata</taxon>
        <taxon>Euteleostomi</taxon>
        <taxon>Archelosauria</taxon>
        <taxon>Archosauria</taxon>
        <taxon>Dinosauria</taxon>
        <taxon>Saurischia</taxon>
        <taxon>Theropoda</taxon>
        <taxon>Coelurosauria</taxon>
        <taxon>Aves</taxon>
        <taxon>Neognathae</taxon>
        <taxon>Neoaves</taxon>
        <taxon>Telluraves</taxon>
        <taxon>Australaves</taxon>
        <taxon>Passeriformes</taxon>
        <taxon>Passeroidea</taxon>
        <taxon>Passeridae</taxon>
        <taxon>Chloebia</taxon>
    </lineage>
</organism>
<sequence>MSHADGAMHSLIVASQPQPPFGGRDRNIYRTQPNFASSSLYESNIEALANTEPAQMSRAQQNSRGNSSSLGYTMFCSCPHRSKSKMEWELPVQ</sequence>
<proteinExistence type="predicted"/>
<protein>
    <submittedName>
        <fullName evidence="2">Uncharacterized protein</fullName>
    </submittedName>
</protein>
<reference evidence="2 3" key="1">
    <citation type="journal article" date="2018" name="Proc. R. Soc. B">
        <title>A non-coding region near Follistatin controls head colour polymorphism in the Gouldian finch.</title>
        <authorList>
            <person name="Toomey M.B."/>
            <person name="Marques C.I."/>
            <person name="Andrade P."/>
            <person name="Araujo P.M."/>
            <person name="Sabatino S."/>
            <person name="Gazda M.A."/>
            <person name="Afonso S."/>
            <person name="Lopes R.J."/>
            <person name="Corbo J.C."/>
            <person name="Carneiro M."/>
        </authorList>
    </citation>
    <scope>NUCLEOTIDE SEQUENCE [LARGE SCALE GENOMIC DNA]</scope>
    <source>
        <strain evidence="2">Red01</strain>
        <tissue evidence="2">Muscle</tissue>
    </source>
</reference>
<evidence type="ECO:0000313" key="3">
    <source>
        <dbReference type="Proteomes" id="UP000276834"/>
    </source>
</evidence>
<accession>A0A3L8SQ06</accession>
<feature type="region of interest" description="Disordered" evidence="1">
    <location>
        <begin position="1"/>
        <end position="27"/>
    </location>
</feature>
<dbReference type="AlphaFoldDB" id="A0A3L8SQ06"/>
<dbReference type="Proteomes" id="UP000276834">
    <property type="component" value="Unassembled WGS sequence"/>
</dbReference>
<dbReference type="EMBL" id="QUSF01000010">
    <property type="protein sequence ID" value="RLW05842.1"/>
    <property type="molecule type" value="Genomic_DNA"/>
</dbReference>
<name>A0A3L8SQ06_CHLGU</name>
<keyword evidence="3" id="KW-1185">Reference proteome</keyword>